<proteinExistence type="predicted"/>
<dbReference type="AlphaFoldDB" id="A0A4Z0GVU7"/>
<dbReference type="RefSeq" id="WP_135328663.1">
    <property type="nucleotide sequence ID" value="NZ_SRJC01000008.1"/>
</dbReference>
<accession>A0A4Z0GVU7</accession>
<sequence>MTLVSDKVQQALAREGITEQSITRLGEGAWHEAYFLEKDKLVLRIPKKKAYDKKVVFNRDELEAEYAGTKAFYQQANHAVEGICPDYFTYYVSEDLTYTLETYVGRTIPLEHQSVEEAKQYGLELGECFVQLEKLDAPYPGMGYLVMEDGALKGPYDMDAKEFLIQETEEYKEELETILTSSYPFDKEAVKTKAEELLSDRSIDQEKIVFTNQDTSPENILFTENGAKMIDPFPLLATGTSLAANHVFNYTLLFPQFHNTERYKKGNYDLHKDKLRANADGFVEGYTDGSEKKKDALRIEVFIKLLTMAFEHHQLLGLDAMSREEVIRYGTKHQVEERLRFYLEELERF</sequence>
<comment type="caution">
    <text evidence="1">The sequence shown here is derived from an EMBL/GenBank/DDBJ whole genome shotgun (WGS) entry which is preliminary data.</text>
</comment>
<name>A0A4Z0GVU7_9BACI</name>
<evidence type="ECO:0000313" key="1">
    <source>
        <dbReference type="EMBL" id="TGB01055.1"/>
    </source>
</evidence>
<evidence type="ECO:0000313" key="2">
    <source>
        <dbReference type="Proteomes" id="UP000297982"/>
    </source>
</evidence>
<organism evidence="1 2">
    <name type="scientific">Halobacillus salinus</name>
    <dbReference type="NCBI Taxonomy" id="192814"/>
    <lineage>
        <taxon>Bacteria</taxon>
        <taxon>Bacillati</taxon>
        <taxon>Bacillota</taxon>
        <taxon>Bacilli</taxon>
        <taxon>Bacillales</taxon>
        <taxon>Bacillaceae</taxon>
        <taxon>Halobacillus</taxon>
    </lineage>
</organism>
<dbReference type="Proteomes" id="UP000297982">
    <property type="component" value="Unassembled WGS sequence"/>
</dbReference>
<dbReference type="SUPFAM" id="SSF56112">
    <property type="entry name" value="Protein kinase-like (PK-like)"/>
    <property type="match status" value="1"/>
</dbReference>
<reference evidence="1 2" key="1">
    <citation type="journal article" date="2003" name="Int. J. Syst. Evol. Microbiol.">
        <title>Halobacillus salinus sp. nov., isolated from a salt lake on the coast of the East Sea in Korea.</title>
        <authorList>
            <person name="Yoon J.H."/>
            <person name="Kang K.H."/>
            <person name="Park Y.H."/>
        </authorList>
    </citation>
    <scope>NUCLEOTIDE SEQUENCE [LARGE SCALE GENOMIC DNA]</scope>
    <source>
        <strain evidence="1 2">HSL-3</strain>
    </source>
</reference>
<dbReference type="EMBL" id="SRJC01000008">
    <property type="protein sequence ID" value="TGB01055.1"/>
    <property type="molecule type" value="Genomic_DNA"/>
</dbReference>
<evidence type="ECO:0008006" key="3">
    <source>
        <dbReference type="Google" id="ProtNLM"/>
    </source>
</evidence>
<dbReference type="InterPro" id="IPR011009">
    <property type="entry name" value="Kinase-like_dom_sf"/>
</dbReference>
<keyword evidence="2" id="KW-1185">Reference proteome</keyword>
<gene>
    <name evidence="1" type="ORF">E4663_18055</name>
</gene>
<protein>
    <recommendedName>
        <fullName evidence="3">Aminoglycoside phosphotransferase family protein</fullName>
    </recommendedName>
</protein>
<dbReference type="STRING" id="192814.GCA_900166575_00195"/>